<feature type="non-terminal residue" evidence="1">
    <location>
        <position position="62"/>
    </location>
</feature>
<dbReference type="EMBL" id="BABT02000218">
    <property type="protein sequence ID" value="GAA99163.1"/>
    <property type="molecule type" value="Genomic_DNA"/>
</dbReference>
<reference evidence="1 2" key="2">
    <citation type="journal article" date="2012" name="Open Biol.">
        <title>Characteristics of nucleosomes and linker DNA regions on the genome of the basidiomycete Mixia osmundae revealed by mono- and dinucleosome mapping.</title>
        <authorList>
            <person name="Nishida H."/>
            <person name="Kondo S."/>
            <person name="Matsumoto T."/>
            <person name="Suzuki Y."/>
            <person name="Yoshikawa H."/>
            <person name="Taylor T.D."/>
            <person name="Sugiyama J."/>
        </authorList>
    </citation>
    <scope>NUCLEOTIDE SEQUENCE [LARGE SCALE GENOMIC DNA]</scope>
    <source>
        <strain evidence="2">CBS 9802 / IAM 14324 / JCM 22182 / KY 12970</strain>
    </source>
</reference>
<accession>G7E8K3</accession>
<reference evidence="1 2" key="1">
    <citation type="journal article" date="2011" name="J. Gen. Appl. Microbiol.">
        <title>Draft genome sequencing of the enigmatic basidiomycete Mixia osmundae.</title>
        <authorList>
            <person name="Nishida H."/>
            <person name="Nagatsuka Y."/>
            <person name="Sugiyama J."/>
        </authorList>
    </citation>
    <scope>NUCLEOTIDE SEQUENCE [LARGE SCALE GENOMIC DNA]</scope>
    <source>
        <strain evidence="2">CBS 9802 / IAM 14324 / JCM 22182 / KY 12970</strain>
    </source>
</reference>
<comment type="caution">
    <text evidence="1">The sequence shown here is derived from an EMBL/GenBank/DDBJ whole genome shotgun (WGS) entry which is preliminary data.</text>
</comment>
<organism evidence="1 2">
    <name type="scientific">Mixia osmundae (strain CBS 9802 / IAM 14324 / JCM 22182 / KY 12970)</name>
    <dbReference type="NCBI Taxonomy" id="764103"/>
    <lineage>
        <taxon>Eukaryota</taxon>
        <taxon>Fungi</taxon>
        <taxon>Dikarya</taxon>
        <taxon>Basidiomycota</taxon>
        <taxon>Pucciniomycotina</taxon>
        <taxon>Mixiomycetes</taxon>
        <taxon>Mixiales</taxon>
        <taxon>Mixiaceae</taxon>
        <taxon>Mixia</taxon>
    </lineage>
</organism>
<dbReference type="InParanoid" id="G7E8K3"/>
<dbReference type="HOGENOM" id="CLU_2910343_0_0_1"/>
<dbReference type="AlphaFoldDB" id="G7E8K3"/>
<keyword evidence="2" id="KW-1185">Reference proteome</keyword>
<name>G7E8K3_MIXOS</name>
<evidence type="ECO:0000313" key="2">
    <source>
        <dbReference type="Proteomes" id="UP000009131"/>
    </source>
</evidence>
<sequence length="62" mass="7073">RDGREVLWKRSYDHLHDWGEDLEYRPSAAMLGNCQSHDIADGADGYRKRPMKAAYSPLPIVG</sequence>
<dbReference type="Proteomes" id="UP000009131">
    <property type="component" value="Unassembled WGS sequence"/>
</dbReference>
<protein>
    <submittedName>
        <fullName evidence="1">Uncharacterized protein</fullName>
    </submittedName>
</protein>
<evidence type="ECO:0000313" key="1">
    <source>
        <dbReference type="EMBL" id="GAA99163.1"/>
    </source>
</evidence>
<gene>
    <name evidence="1" type="primary">Mo05855</name>
    <name evidence="1" type="ORF">E5Q_05855</name>
</gene>
<feature type="non-terminal residue" evidence="1">
    <location>
        <position position="1"/>
    </location>
</feature>
<proteinExistence type="predicted"/>